<sequence length="681" mass="74795">MYSSPSKEVTKPLSLNKTVFLGSAIISILLIIWTIAFPDYSETLLGASMAWVSDKFGWYYMLVVAAYSIFALFVGFSKYGDIKLGQDHEKAQFPFLAWAAMLFSAGIGIDLLFFGASEPLMHYLTPHTGLEPASAEAMRQALAQTFLHWGLHGWGIYALIGMALAYFAYRKNMPLALRSPLTPIFGERLIKGWLGDGIDTFGVVCTLMGIATSLGIGVLQANAGLTHVFGIESSKMVQALIIVGVVVAAAVSAMTGVEKGVRRLSEFNMLSSILLLLAILVMGNTVYLLNTFTQNIGQYFQTIIYKTFDVYAYDGTAGADWKSGWTIFFWAWWVAWAPFVGLFIARISRGRTLREFVFGVMFIPLGFIFAWFSIFGNTAIDLVANGATALGETAVNDAAMGMFALFEYFPYSEVLSFAGVIIGLVFFVTSADSGALVLANLSSKGMTNDTDAPVWLRLFWAAATGLITLGLLFAGGFASLQSVSVIAGLPFSLILVLYMMSMWKSLKEEGNKRKASTIGTANVLDSGKGWRARLQRIVSFPGHAQVEKFLKTVVMPAMTEVEKEFKAGGLKTSLDAHNLASIGEDIDAGMGQDSGQVDGLKLRVGHGDEDDFVYEVNLIKAERPNFTLNTSNKQAEHYYRAEVFLSEGSQEYDLVGYTKEQVLVDILNQYERHLQYLHLER</sequence>
<evidence type="ECO:0000313" key="10">
    <source>
        <dbReference type="Proteomes" id="UP000051202"/>
    </source>
</evidence>
<feature type="transmembrane region" description="Helical" evidence="8">
    <location>
        <begin position="57"/>
        <end position="74"/>
    </location>
</feature>
<feature type="transmembrane region" description="Helical" evidence="8">
    <location>
        <begin position="20"/>
        <end position="37"/>
    </location>
</feature>
<evidence type="ECO:0000313" key="9">
    <source>
        <dbReference type="EMBL" id="KRU23453.1"/>
    </source>
</evidence>
<name>A0A0T6DV93_9GAMM</name>
<reference evidence="9 10" key="1">
    <citation type="submission" date="2015-11" db="EMBL/GenBank/DDBJ databases">
        <title>Permanent draft genome of Psychrobacter piscatorii LQ58.</title>
        <authorList>
            <person name="Zhou M."/>
            <person name="Dong B."/>
            <person name="Liu Q."/>
        </authorList>
    </citation>
    <scope>NUCLEOTIDE SEQUENCE [LARGE SCALE GENOMIC DNA]</scope>
    <source>
        <strain evidence="9 10">LQ58</strain>
    </source>
</reference>
<keyword evidence="6 8" id="KW-1133">Transmembrane helix</keyword>
<dbReference type="EMBL" id="LNDJ01000024">
    <property type="protein sequence ID" value="KRU23453.1"/>
    <property type="molecule type" value="Genomic_DNA"/>
</dbReference>
<keyword evidence="10" id="KW-1185">Reference proteome</keyword>
<evidence type="ECO:0000256" key="3">
    <source>
        <dbReference type="ARBA" id="ARBA00022448"/>
    </source>
</evidence>
<dbReference type="PANTHER" id="PTHR30047">
    <property type="entry name" value="HIGH-AFFINITY CHOLINE TRANSPORT PROTEIN-RELATED"/>
    <property type="match status" value="1"/>
</dbReference>
<feature type="transmembrane region" description="Helical" evidence="8">
    <location>
        <begin position="198"/>
        <end position="219"/>
    </location>
</feature>
<dbReference type="InterPro" id="IPR018093">
    <property type="entry name" value="BCCT_CS"/>
</dbReference>
<dbReference type="PROSITE" id="PS01303">
    <property type="entry name" value="BCCT"/>
    <property type="match status" value="1"/>
</dbReference>
<dbReference type="PANTHER" id="PTHR30047:SF7">
    <property type="entry name" value="HIGH-AFFINITY CHOLINE TRANSPORT PROTEIN"/>
    <property type="match status" value="1"/>
</dbReference>
<feature type="transmembrane region" description="Helical" evidence="8">
    <location>
        <begin position="269"/>
        <end position="289"/>
    </location>
</feature>
<comment type="subcellular location">
    <subcellularLocation>
        <location evidence="1">Cell membrane</location>
        <topology evidence="1">Multi-pass membrane protein</topology>
    </subcellularLocation>
</comment>
<evidence type="ECO:0000256" key="5">
    <source>
        <dbReference type="ARBA" id="ARBA00022692"/>
    </source>
</evidence>
<feature type="transmembrane region" description="Helical" evidence="8">
    <location>
        <begin position="327"/>
        <end position="344"/>
    </location>
</feature>
<evidence type="ECO:0000256" key="8">
    <source>
        <dbReference type="SAM" id="Phobius"/>
    </source>
</evidence>
<evidence type="ECO:0000256" key="2">
    <source>
        <dbReference type="ARBA" id="ARBA00005658"/>
    </source>
</evidence>
<dbReference type="InterPro" id="IPR000060">
    <property type="entry name" value="BCCT_transptr"/>
</dbReference>
<keyword evidence="7 8" id="KW-0472">Membrane</keyword>
<evidence type="ECO:0000256" key="1">
    <source>
        <dbReference type="ARBA" id="ARBA00004651"/>
    </source>
</evidence>
<feature type="transmembrane region" description="Helical" evidence="8">
    <location>
        <begin position="146"/>
        <end position="169"/>
    </location>
</feature>
<accession>A0A0T6DV93</accession>
<gene>
    <name evidence="9" type="ORF">AS194_04255</name>
</gene>
<keyword evidence="4" id="KW-1003">Cell membrane</keyword>
<evidence type="ECO:0000256" key="4">
    <source>
        <dbReference type="ARBA" id="ARBA00022475"/>
    </source>
</evidence>
<feature type="transmembrane region" description="Helical" evidence="8">
    <location>
        <begin position="356"/>
        <end position="375"/>
    </location>
</feature>
<feature type="transmembrane region" description="Helical" evidence="8">
    <location>
        <begin position="454"/>
        <end position="477"/>
    </location>
</feature>
<feature type="transmembrane region" description="Helical" evidence="8">
    <location>
        <begin position="483"/>
        <end position="503"/>
    </location>
</feature>
<dbReference type="GO" id="GO:0022857">
    <property type="term" value="F:transmembrane transporter activity"/>
    <property type="evidence" value="ECO:0007669"/>
    <property type="project" value="InterPro"/>
</dbReference>
<dbReference type="STRING" id="554343.AS194_04255"/>
<dbReference type="RefSeq" id="WP_058023767.1">
    <property type="nucleotide sequence ID" value="NZ_LNDJ01000024.1"/>
</dbReference>
<organism evidence="9 10">
    <name type="scientific">Psychrobacter piscatorii</name>
    <dbReference type="NCBI Taxonomy" id="554343"/>
    <lineage>
        <taxon>Bacteria</taxon>
        <taxon>Pseudomonadati</taxon>
        <taxon>Pseudomonadota</taxon>
        <taxon>Gammaproteobacteria</taxon>
        <taxon>Moraxellales</taxon>
        <taxon>Moraxellaceae</taxon>
        <taxon>Psychrobacter</taxon>
    </lineage>
</organism>
<feature type="transmembrane region" description="Helical" evidence="8">
    <location>
        <begin position="95"/>
        <end position="116"/>
    </location>
</feature>
<dbReference type="Pfam" id="PF02028">
    <property type="entry name" value="BCCT"/>
    <property type="match status" value="1"/>
</dbReference>
<dbReference type="NCBIfam" id="TIGR00842">
    <property type="entry name" value="bcct"/>
    <property type="match status" value="1"/>
</dbReference>
<protein>
    <submittedName>
        <fullName evidence="9">Choline transporter</fullName>
    </submittedName>
</protein>
<dbReference type="NCBIfam" id="NF007399">
    <property type="entry name" value="PRK09928.1"/>
    <property type="match status" value="1"/>
</dbReference>
<feature type="transmembrane region" description="Helical" evidence="8">
    <location>
        <begin position="239"/>
        <end position="257"/>
    </location>
</feature>
<comment type="caution">
    <text evidence="9">The sequence shown here is derived from an EMBL/GenBank/DDBJ whole genome shotgun (WGS) entry which is preliminary data.</text>
</comment>
<dbReference type="Proteomes" id="UP000051202">
    <property type="component" value="Unassembled WGS sequence"/>
</dbReference>
<comment type="similarity">
    <text evidence="2">Belongs to the BCCT transporter (TC 2.A.15) family.</text>
</comment>
<evidence type="ECO:0000256" key="6">
    <source>
        <dbReference type="ARBA" id="ARBA00022989"/>
    </source>
</evidence>
<evidence type="ECO:0000256" key="7">
    <source>
        <dbReference type="ARBA" id="ARBA00023136"/>
    </source>
</evidence>
<keyword evidence="3" id="KW-0813">Transport</keyword>
<feature type="transmembrane region" description="Helical" evidence="8">
    <location>
        <begin position="414"/>
        <end position="442"/>
    </location>
</feature>
<dbReference type="AlphaFoldDB" id="A0A0T6DV93"/>
<proteinExistence type="inferred from homology"/>
<keyword evidence="5 8" id="KW-0812">Transmembrane</keyword>
<dbReference type="GO" id="GO:0005886">
    <property type="term" value="C:plasma membrane"/>
    <property type="evidence" value="ECO:0007669"/>
    <property type="project" value="UniProtKB-SubCell"/>
</dbReference>